<feature type="domain" description="Protein kinase" evidence="1">
    <location>
        <begin position="102"/>
        <end position="323"/>
    </location>
</feature>
<dbReference type="GO" id="GO:0004672">
    <property type="term" value="F:protein kinase activity"/>
    <property type="evidence" value="ECO:0007669"/>
    <property type="project" value="InterPro"/>
</dbReference>
<reference evidence="2 3" key="1">
    <citation type="journal article" date="2014" name="PLoS Genet.">
        <title>Analysis of the Phlebiopsis gigantea genome, transcriptome and secretome provides insight into its pioneer colonization strategies of wood.</title>
        <authorList>
            <person name="Hori C."/>
            <person name="Ishida T."/>
            <person name="Igarashi K."/>
            <person name="Samejima M."/>
            <person name="Suzuki H."/>
            <person name="Master E."/>
            <person name="Ferreira P."/>
            <person name="Ruiz-Duenas F.J."/>
            <person name="Held B."/>
            <person name="Canessa P."/>
            <person name="Larrondo L.F."/>
            <person name="Schmoll M."/>
            <person name="Druzhinina I.S."/>
            <person name="Kubicek C.P."/>
            <person name="Gaskell J.A."/>
            <person name="Kersten P."/>
            <person name="St John F."/>
            <person name="Glasner J."/>
            <person name="Sabat G."/>
            <person name="Splinter BonDurant S."/>
            <person name="Syed K."/>
            <person name="Yadav J."/>
            <person name="Mgbeahuruike A.C."/>
            <person name="Kovalchuk A."/>
            <person name="Asiegbu F.O."/>
            <person name="Lackner G."/>
            <person name="Hoffmeister D."/>
            <person name="Rencoret J."/>
            <person name="Gutierrez A."/>
            <person name="Sun H."/>
            <person name="Lindquist E."/>
            <person name="Barry K."/>
            <person name="Riley R."/>
            <person name="Grigoriev I.V."/>
            <person name="Henrissat B."/>
            <person name="Kues U."/>
            <person name="Berka R.M."/>
            <person name="Martinez A.T."/>
            <person name="Covert S.F."/>
            <person name="Blanchette R.A."/>
            <person name="Cullen D."/>
        </authorList>
    </citation>
    <scope>NUCLEOTIDE SEQUENCE [LARGE SCALE GENOMIC DNA]</scope>
    <source>
        <strain evidence="2 3">11061_1 CR5-6</strain>
    </source>
</reference>
<keyword evidence="3" id="KW-1185">Reference proteome</keyword>
<accession>A0A0C3S8D9</accession>
<evidence type="ECO:0000259" key="1">
    <source>
        <dbReference type="PROSITE" id="PS50011"/>
    </source>
</evidence>
<dbReference type="SUPFAM" id="SSF56112">
    <property type="entry name" value="Protein kinase-like (PK-like)"/>
    <property type="match status" value="1"/>
</dbReference>
<dbReference type="AlphaFoldDB" id="A0A0C3S8D9"/>
<gene>
    <name evidence="2" type="ORF">PHLGIDRAFT_162084</name>
</gene>
<dbReference type="Gene3D" id="1.10.510.10">
    <property type="entry name" value="Transferase(Phosphotransferase) domain 1"/>
    <property type="match status" value="1"/>
</dbReference>
<dbReference type="OrthoDB" id="3262759at2759"/>
<dbReference type="PROSITE" id="PS50011">
    <property type="entry name" value="PROTEIN_KINASE_DOM"/>
    <property type="match status" value="1"/>
</dbReference>
<dbReference type="HOGENOM" id="CLU_075124_0_0_1"/>
<proteinExistence type="predicted"/>
<evidence type="ECO:0000313" key="2">
    <source>
        <dbReference type="EMBL" id="KIP05265.1"/>
    </source>
</evidence>
<dbReference type="Proteomes" id="UP000053257">
    <property type="component" value="Unassembled WGS sequence"/>
</dbReference>
<protein>
    <recommendedName>
        <fullName evidence="1">Protein kinase domain-containing protein</fullName>
    </recommendedName>
</protein>
<dbReference type="PANTHER" id="PTHR37171">
    <property type="entry name" value="SERINE/THREONINE-PROTEIN KINASE YRZF-RELATED"/>
    <property type="match status" value="1"/>
</dbReference>
<dbReference type="InterPro" id="IPR052396">
    <property type="entry name" value="Meiotic_Drive_Suppr_Kinase"/>
</dbReference>
<dbReference type="GO" id="GO:0005524">
    <property type="term" value="F:ATP binding"/>
    <property type="evidence" value="ECO:0007669"/>
    <property type="project" value="InterPro"/>
</dbReference>
<dbReference type="InterPro" id="IPR000719">
    <property type="entry name" value="Prot_kinase_dom"/>
</dbReference>
<dbReference type="PANTHER" id="PTHR37171:SF1">
    <property type="entry name" value="SERINE_THREONINE-PROTEIN KINASE YRZF-RELATED"/>
    <property type="match status" value="1"/>
</dbReference>
<organism evidence="2 3">
    <name type="scientific">Phlebiopsis gigantea (strain 11061_1 CR5-6)</name>
    <name type="common">White-rot fungus</name>
    <name type="synonym">Peniophora gigantea</name>
    <dbReference type="NCBI Taxonomy" id="745531"/>
    <lineage>
        <taxon>Eukaryota</taxon>
        <taxon>Fungi</taxon>
        <taxon>Dikarya</taxon>
        <taxon>Basidiomycota</taxon>
        <taxon>Agaricomycotina</taxon>
        <taxon>Agaricomycetes</taxon>
        <taxon>Polyporales</taxon>
        <taxon>Phanerochaetaceae</taxon>
        <taxon>Phlebiopsis</taxon>
    </lineage>
</organism>
<name>A0A0C3S8D9_PHLG1</name>
<dbReference type="EMBL" id="KN840548">
    <property type="protein sequence ID" value="KIP05265.1"/>
    <property type="molecule type" value="Genomic_DNA"/>
</dbReference>
<evidence type="ECO:0000313" key="3">
    <source>
        <dbReference type="Proteomes" id="UP000053257"/>
    </source>
</evidence>
<dbReference type="InterPro" id="IPR011009">
    <property type="entry name" value="Kinase-like_dom_sf"/>
</dbReference>
<sequence length="323" mass="36533">MRGFTTLGLTIVQCYPDTNPFDATPPIWNLSPLPLAAEQYDTQAVREAARAAADSSGYNPFYGAYGTCPLALYDYGILTANLPPITYTAPPPLEHLVLSSPLEFLEAINPTGNTVVFKVRAGERICLLKVFRDREVSMFGYRKPEERPTHPLKRFAREKLAYEHLLRFGACDKGAVPRCFGWLELTAEERDSLVTLPNLTDQWHHLHKDDGLPKALLLEYIDDAEQMTIDSITLERADKALRALYHIHAAHVLHNDVHGRNILVGSGGRVVWIDFDAARTVNQSTESRPVGRRELQCELANTWEQLYNTMLTDKRIGFRSWLE</sequence>